<dbReference type="CDD" id="cd02846">
    <property type="entry name" value="PAZ_argonaute_like"/>
    <property type="match status" value="1"/>
</dbReference>
<dbReference type="InterPro" id="IPR003100">
    <property type="entry name" value="PAZ_dom"/>
</dbReference>
<keyword evidence="1" id="KW-0812">Transmembrane</keyword>
<keyword evidence="4" id="KW-1185">Reference proteome</keyword>
<dbReference type="SMART" id="SM00949">
    <property type="entry name" value="PAZ"/>
    <property type="match status" value="1"/>
</dbReference>
<feature type="domain" description="PAZ" evidence="2">
    <location>
        <begin position="1"/>
        <end position="90"/>
    </location>
</feature>
<feature type="transmembrane region" description="Helical" evidence="1">
    <location>
        <begin position="138"/>
        <end position="158"/>
    </location>
</feature>
<dbReference type="AlphaFoldDB" id="A0A0D8X5T0"/>
<gene>
    <name evidence="3" type="ORF">DICVIV_14216</name>
</gene>
<evidence type="ECO:0000313" key="4">
    <source>
        <dbReference type="Proteomes" id="UP000053766"/>
    </source>
</evidence>
<dbReference type="EMBL" id="KN719516">
    <property type="protein sequence ID" value="KJH39885.1"/>
    <property type="molecule type" value="Genomic_DNA"/>
</dbReference>
<dbReference type="InterPro" id="IPR036085">
    <property type="entry name" value="PAZ_dom_sf"/>
</dbReference>
<accession>A0A0D8X5T0</accession>
<keyword evidence="1" id="KW-1133">Transmembrane helix</keyword>
<organism evidence="3 4">
    <name type="scientific">Dictyocaulus viviparus</name>
    <name type="common">Bovine lungworm</name>
    <dbReference type="NCBI Taxonomy" id="29172"/>
    <lineage>
        <taxon>Eukaryota</taxon>
        <taxon>Metazoa</taxon>
        <taxon>Ecdysozoa</taxon>
        <taxon>Nematoda</taxon>
        <taxon>Chromadorea</taxon>
        <taxon>Rhabditida</taxon>
        <taxon>Rhabditina</taxon>
        <taxon>Rhabditomorpha</taxon>
        <taxon>Strongyloidea</taxon>
        <taxon>Metastrongylidae</taxon>
        <taxon>Dictyocaulus</taxon>
    </lineage>
</organism>
<keyword evidence="1" id="KW-0472">Membrane</keyword>
<sequence>MPASLVLQVDRLVVTTTHMNRNRRFFIYGIVENNARNQFFQTTEGSISVEQYFQEKYKLALRYPLLPLVTERQGSTGINFYPLEVLYIEPGQRVENKKLAGRLTEKVIQQTRMLPQEMRNHNIRQLVQANLMNGENQYLNSFGVGIISCFFLIPFPYFTI</sequence>
<evidence type="ECO:0000256" key="1">
    <source>
        <dbReference type="SAM" id="Phobius"/>
    </source>
</evidence>
<reference evidence="3 4" key="1">
    <citation type="submission" date="2013-11" db="EMBL/GenBank/DDBJ databases">
        <title>Draft genome of the bovine lungworm Dictyocaulus viviparus.</title>
        <authorList>
            <person name="Mitreva M."/>
        </authorList>
    </citation>
    <scope>NUCLEOTIDE SEQUENCE [LARGE SCALE GENOMIC DNA]</scope>
    <source>
        <strain evidence="3 4">HannoverDv2000</strain>
    </source>
</reference>
<evidence type="ECO:0000259" key="2">
    <source>
        <dbReference type="PROSITE" id="PS50821"/>
    </source>
</evidence>
<dbReference type="PROSITE" id="PS50821">
    <property type="entry name" value="PAZ"/>
    <property type="match status" value="1"/>
</dbReference>
<dbReference type="Gene3D" id="2.170.260.10">
    <property type="entry name" value="paz domain"/>
    <property type="match status" value="1"/>
</dbReference>
<dbReference type="SUPFAM" id="SSF101690">
    <property type="entry name" value="PAZ domain"/>
    <property type="match status" value="1"/>
</dbReference>
<name>A0A0D8X5T0_DICVI</name>
<proteinExistence type="predicted"/>
<evidence type="ECO:0000313" key="3">
    <source>
        <dbReference type="EMBL" id="KJH39885.1"/>
    </source>
</evidence>
<dbReference type="OrthoDB" id="5855895at2759"/>
<protein>
    <submittedName>
        <fullName evidence="3">PAZ domain protein</fullName>
    </submittedName>
</protein>
<dbReference type="Pfam" id="PF02170">
    <property type="entry name" value="PAZ"/>
    <property type="match status" value="1"/>
</dbReference>
<dbReference type="PANTHER" id="PTHR22891">
    <property type="entry name" value="EUKARYOTIC TRANSLATION INITIATION FACTOR 2C"/>
    <property type="match status" value="1"/>
</dbReference>
<dbReference type="Proteomes" id="UP000053766">
    <property type="component" value="Unassembled WGS sequence"/>
</dbReference>
<dbReference type="STRING" id="29172.A0A0D8X5T0"/>
<dbReference type="GO" id="GO:0003723">
    <property type="term" value="F:RNA binding"/>
    <property type="evidence" value="ECO:0007669"/>
    <property type="project" value="InterPro"/>
</dbReference>
<reference evidence="4" key="2">
    <citation type="journal article" date="2016" name="Sci. Rep.">
        <title>Dictyocaulus viviparus genome, variome and transcriptome elucidate lungworm biology and support future intervention.</title>
        <authorList>
            <person name="McNulty S.N."/>
            <person name="Strube C."/>
            <person name="Rosa B.A."/>
            <person name="Martin J.C."/>
            <person name="Tyagi R."/>
            <person name="Choi Y.J."/>
            <person name="Wang Q."/>
            <person name="Hallsworth Pepin K."/>
            <person name="Zhang X."/>
            <person name="Ozersky P."/>
            <person name="Wilson R.K."/>
            <person name="Sternberg P.W."/>
            <person name="Gasser R.B."/>
            <person name="Mitreva M."/>
        </authorList>
    </citation>
    <scope>NUCLEOTIDE SEQUENCE [LARGE SCALE GENOMIC DNA]</scope>
    <source>
        <strain evidence="4">HannoverDv2000</strain>
    </source>
</reference>